<evidence type="ECO:0000313" key="2">
    <source>
        <dbReference type="EMBL" id="QJA53048.1"/>
    </source>
</evidence>
<dbReference type="Pfam" id="PF13392">
    <property type="entry name" value="HNH_3"/>
    <property type="match status" value="1"/>
</dbReference>
<keyword evidence="2" id="KW-0378">Hydrolase</keyword>
<reference evidence="2" key="1">
    <citation type="submission" date="2020-03" db="EMBL/GenBank/DDBJ databases">
        <title>The deep terrestrial virosphere.</title>
        <authorList>
            <person name="Holmfeldt K."/>
            <person name="Nilsson E."/>
            <person name="Simone D."/>
            <person name="Lopez-Fernandez M."/>
            <person name="Wu X."/>
            <person name="de Brujin I."/>
            <person name="Lundin D."/>
            <person name="Andersson A."/>
            <person name="Bertilsson S."/>
            <person name="Dopson M."/>
        </authorList>
    </citation>
    <scope>NUCLEOTIDE SEQUENCE</scope>
    <source>
        <strain evidence="2">TM448A03165</strain>
        <strain evidence="3">TM448B02925</strain>
    </source>
</reference>
<keyword evidence="2" id="KW-0255">Endonuclease</keyword>
<keyword evidence="2" id="KW-0540">Nuclease</keyword>
<dbReference type="InterPro" id="IPR044925">
    <property type="entry name" value="His-Me_finger_sf"/>
</dbReference>
<evidence type="ECO:0000259" key="1">
    <source>
        <dbReference type="SMART" id="SM00507"/>
    </source>
</evidence>
<dbReference type="GO" id="GO:0004519">
    <property type="term" value="F:endonuclease activity"/>
    <property type="evidence" value="ECO:0007669"/>
    <property type="project" value="UniProtKB-KW"/>
</dbReference>
<feature type="domain" description="HNH nuclease" evidence="1">
    <location>
        <begin position="136"/>
        <end position="184"/>
    </location>
</feature>
<dbReference type="EMBL" id="MT144389">
    <property type="protein sequence ID" value="QJA53048.1"/>
    <property type="molecule type" value="Genomic_DNA"/>
</dbReference>
<dbReference type="AlphaFoldDB" id="A0A6H1ZZW1"/>
<name>A0A6H1ZZW1_9ZZZZ</name>
<sequence>MYAIYREEKIMHGHSHPARNLTNSDCHEVRAMGAGALRLLSPGDTSWQSYCIGGVYMVDLPMEEVTKRYEDGESTTQLASAYGVCCPTINRRLHAAGVKLRPCGARPGNQYRLGHYRRGGPLFIVAGRYLQTYGREGKKQYIHRACWEVYNGPIPSGHVVHHIDGDPLNNGIENLACILQGEHTRLHRAGRRKKR</sequence>
<dbReference type="EMBL" id="MT144975">
    <property type="protein sequence ID" value="QJI02114.1"/>
    <property type="molecule type" value="Genomic_DNA"/>
</dbReference>
<dbReference type="SMART" id="SM00507">
    <property type="entry name" value="HNHc"/>
    <property type="match status" value="1"/>
</dbReference>
<protein>
    <submittedName>
        <fullName evidence="2">Putative homing endonuclease</fullName>
    </submittedName>
</protein>
<dbReference type="SUPFAM" id="SSF54060">
    <property type="entry name" value="His-Me finger endonucleases"/>
    <property type="match status" value="1"/>
</dbReference>
<proteinExistence type="predicted"/>
<accession>A0A6H1ZZW1</accession>
<evidence type="ECO:0000313" key="3">
    <source>
        <dbReference type="EMBL" id="QJI02114.1"/>
    </source>
</evidence>
<gene>
    <name evidence="2" type="ORF">TM448A03165_0009</name>
    <name evidence="3" type="ORF">TM448B02925_0011</name>
</gene>
<dbReference type="Gene3D" id="3.90.75.20">
    <property type="match status" value="1"/>
</dbReference>
<dbReference type="InterPro" id="IPR003615">
    <property type="entry name" value="HNH_nuc"/>
</dbReference>
<organism evidence="2">
    <name type="scientific">viral metagenome</name>
    <dbReference type="NCBI Taxonomy" id="1070528"/>
    <lineage>
        <taxon>unclassified sequences</taxon>
        <taxon>metagenomes</taxon>
        <taxon>organismal metagenomes</taxon>
    </lineage>
</organism>